<dbReference type="InterPro" id="IPR036849">
    <property type="entry name" value="Enolase-like_C_sf"/>
</dbReference>
<reference evidence="2" key="1">
    <citation type="submission" date="2022-11" db="UniProtKB">
        <authorList>
            <consortium name="WormBaseParasite"/>
        </authorList>
    </citation>
    <scope>IDENTIFICATION</scope>
</reference>
<dbReference type="Proteomes" id="UP000887578">
    <property type="component" value="Unplaced"/>
</dbReference>
<organism evidence="1 2">
    <name type="scientific">Panagrolaimus davidi</name>
    <dbReference type="NCBI Taxonomy" id="227884"/>
    <lineage>
        <taxon>Eukaryota</taxon>
        <taxon>Metazoa</taxon>
        <taxon>Ecdysozoa</taxon>
        <taxon>Nematoda</taxon>
        <taxon>Chromadorea</taxon>
        <taxon>Rhabditida</taxon>
        <taxon>Tylenchina</taxon>
        <taxon>Panagrolaimomorpha</taxon>
        <taxon>Panagrolaimoidea</taxon>
        <taxon>Panagrolaimidae</taxon>
        <taxon>Panagrolaimus</taxon>
    </lineage>
</organism>
<dbReference type="WBParaSite" id="PDA_v2.g14637.t1">
    <property type="protein sequence ID" value="PDA_v2.g14637.t1"/>
    <property type="gene ID" value="PDA_v2.g14637"/>
</dbReference>
<name>A0A914P9B1_9BILA</name>
<evidence type="ECO:0000313" key="2">
    <source>
        <dbReference type="WBParaSite" id="PDA_v2.g14637.t1"/>
    </source>
</evidence>
<dbReference type="AlphaFoldDB" id="A0A914P9B1"/>
<accession>A0A914P9B1</accession>
<evidence type="ECO:0000313" key="1">
    <source>
        <dbReference type="Proteomes" id="UP000887578"/>
    </source>
</evidence>
<proteinExistence type="predicted"/>
<sequence length="230" mass="26112">MIGDQATFDAMLVDLFSAQDEYRFIDEIIAPTSIAFAKASAYREGLHVYEYLLKRTDNDELGRPSIIFDMIAGNNATDLVKYVSIEPYSTPSSSIECAAKISIKLQNIYRRRHNLDERLAVPLTSNGSVLLNYSTTEDYFSALVDALRDISSLDFNTTKKTPVAIFLDSNAPALWNITNNEYRVDGAALQNNFLLRKYETLCMRQGLRYIETPFSPDLYLLIQLIMTFLL</sequence>
<keyword evidence="1" id="KW-1185">Reference proteome</keyword>
<protein>
    <submittedName>
        <fullName evidence="2">Uncharacterized protein</fullName>
    </submittedName>
</protein>
<dbReference type="Gene3D" id="3.20.20.120">
    <property type="entry name" value="Enolase-like C-terminal domain"/>
    <property type="match status" value="1"/>
</dbReference>